<dbReference type="CDD" id="cd14256">
    <property type="entry name" value="Dockerin_I"/>
    <property type="match status" value="1"/>
</dbReference>
<dbReference type="RefSeq" id="WP_072301124.1">
    <property type="nucleotide sequence ID" value="NZ_FPIP01000010.1"/>
</dbReference>
<dbReference type="PROSITE" id="PS00284">
    <property type="entry name" value="SERPIN"/>
    <property type="match status" value="1"/>
</dbReference>
<dbReference type="InterPro" id="IPR036439">
    <property type="entry name" value="Dockerin_dom_sf"/>
</dbReference>
<gene>
    <name evidence="4" type="ORF">SAMN02910280_0052</name>
</gene>
<dbReference type="InterPro" id="IPR000215">
    <property type="entry name" value="Serpin_fam"/>
</dbReference>
<dbReference type="Proteomes" id="UP000183461">
    <property type="component" value="Unassembled WGS sequence"/>
</dbReference>
<feature type="signal peptide" evidence="2">
    <location>
        <begin position="1"/>
        <end position="22"/>
    </location>
</feature>
<dbReference type="GO" id="GO:0004553">
    <property type="term" value="F:hydrolase activity, hydrolyzing O-glycosyl compounds"/>
    <property type="evidence" value="ECO:0007669"/>
    <property type="project" value="InterPro"/>
</dbReference>
<feature type="domain" description="Dockerin" evidence="3">
    <location>
        <begin position="183"/>
        <end position="253"/>
    </location>
</feature>
<dbReference type="InterPro" id="IPR042185">
    <property type="entry name" value="Serpin_sf_2"/>
</dbReference>
<dbReference type="InterPro" id="IPR016134">
    <property type="entry name" value="Dockerin_dom"/>
</dbReference>
<feature type="chain" id="PRO_5039230008" evidence="2">
    <location>
        <begin position="23"/>
        <end position="662"/>
    </location>
</feature>
<dbReference type="InterPro" id="IPR042178">
    <property type="entry name" value="Serpin_sf_1"/>
</dbReference>
<dbReference type="SUPFAM" id="SSF63446">
    <property type="entry name" value="Type I dockerin domain"/>
    <property type="match status" value="1"/>
</dbReference>
<name>A0A1K1PR74_RUMFL</name>
<dbReference type="GO" id="GO:0004867">
    <property type="term" value="F:serine-type endopeptidase inhibitor activity"/>
    <property type="evidence" value="ECO:0007669"/>
    <property type="project" value="InterPro"/>
</dbReference>
<dbReference type="GO" id="GO:0000272">
    <property type="term" value="P:polysaccharide catabolic process"/>
    <property type="evidence" value="ECO:0007669"/>
    <property type="project" value="InterPro"/>
</dbReference>
<dbReference type="Gene3D" id="2.30.39.10">
    <property type="entry name" value="Alpha-1-antitrypsin, domain 1"/>
    <property type="match status" value="1"/>
</dbReference>
<dbReference type="PROSITE" id="PS00018">
    <property type="entry name" value="EF_HAND_1"/>
    <property type="match status" value="1"/>
</dbReference>
<dbReference type="GO" id="GO:0005615">
    <property type="term" value="C:extracellular space"/>
    <property type="evidence" value="ECO:0007669"/>
    <property type="project" value="InterPro"/>
</dbReference>
<dbReference type="PANTHER" id="PTHR11461">
    <property type="entry name" value="SERINE PROTEASE INHIBITOR, SERPIN"/>
    <property type="match status" value="1"/>
</dbReference>
<dbReference type="EMBL" id="FPIP01000010">
    <property type="protein sequence ID" value="SFW49955.1"/>
    <property type="molecule type" value="Genomic_DNA"/>
</dbReference>
<accession>A0A1K1PR74</accession>
<dbReference type="InterPro" id="IPR023795">
    <property type="entry name" value="Serpin_CS"/>
</dbReference>
<dbReference type="Gene3D" id="3.30.497.10">
    <property type="entry name" value="Antithrombin, subunit I, domain 2"/>
    <property type="match status" value="1"/>
</dbReference>
<keyword evidence="2" id="KW-0732">Signal</keyword>
<dbReference type="Gene3D" id="1.10.1330.10">
    <property type="entry name" value="Dockerin domain"/>
    <property type="match status" value="1"/>
</dbReference>
<protein>
    <submittedName>
        <fullName evidence="4">Serpin (Serine protease inhibitor)</fullName>
    </submittedName>
</protein>
<dbReference type="PANTHER" id="PTHR11461:SF211">
    <property type="entry name" value="GH10112P-RELATED"/>
    <property type="match status" value="1"/>
</dbReference>
<evidence type="ECO:0000259" key="3">
    <source>
        <dbReference type="PROSITE" id="PS51766"/>
    </source>
</evidence>
<dbReference type="Pfam" id="PF00404">
    <property type="entry name" value="Dockerin_1"/>
    <property type="match status" value="1"/>
</dbReference>
<dbReference type="CDD" id="cd19589">
    <property type="entry name" value="serpin_tengpin-like"/>
    <property type="match status" value="1"/>
</dbReference>
<evidence type="ECO:0000256" key="2">
    <source>
        <dbReference type="SAM" id="SignalP"/>
    </source>
</evidence>
<dbReference type="InterPro" id="IPR036186">
    <property type="entry name" value="Serpin_sf"/>
</dbReference>
<dbReference type="SUPFAM" id="SSF56574">
    <property type="entry name" value="Serpins"/>
    <property type="match status" value="1"/>
</dbReference>
<dbReference type="InterPro" id="IPR023796">
    <property type="entry name" value="Serpin_dom"/>
</dbReference>
<dbReference type="InterPro" id="IPR018247">
    <property type="entry name" value="EF_Hand_1_Ca_BS"/>
</dbReference>
<evidence type="ECO:0000313" key="4">
    <source>
        <dbReference type="EMBL" id="SFW49955.1"/>
    </source>
</evidence>
<sequence length="662" mass="74653">MGKMKKLSKLTAGVLSFALAMGAVGTFPPCVSRNQALAAAPGYASETAYEVTIPDAYINRIYTYDDAEDLSQASILRLTVIPKKTDYYDYYDAIEISLYSPYIRSNTLDELDTELYEKWDSTIRYCDMFGQDDIVTLKFTTYDKEQADALKAELEKKGGYWGSSSSSKYEFEMDFISGVRGLGIHYYGDINDDGVVDSFDSITYRKQLAGTLKTELTEIQLLNGDVNMNDKIDEEDFKLVQDFLLGRAKEINGAGEIGSVRLDNTVDVKASEGKVTDAEFAAAEMKFGVDILKNSFDPTKKDEENLLVSPMSISAALAMTANGADGETKAEMEKVLGNGLTLDQLNEYMAYYISKLPNEKKQKVMLADSIWFKDKETFKVYDEFLEKNKKFYNAELYKAAFNDDTVKDVNSWVNRNTQGMIPSLLKNGDLTPTDEKEILMMLINTLYFEAEWSNPYTSSRNEKFTDLNGDEHSIKAMHSQERYYYDLGDADAFKKPYAGGKYSFVGIMPKEKDIVSYVKDLDAEKLFEGLKEYEDPEKIELNVMIPKFKYQYSKSMTKVLIDMGMPTAFDWRNADFSKINDLSVEGADPLYIDDVLHKTKIEVTEKGTKAAAVTAVMMAAGCAMPEPKKVINIYLDKPFVYMIVDENNVPLFIGAATQLEEK</sequence>
<organism evidence="4 5">
    <name type="scientific">Ruminococcus flavefaciens</name>
    <dbReference type="NCBI Taxonomy" id="1265"/>
    <lineage>
        <taxon>Bacteria</taxon>
        <taxon>Bacillati</taxon>
        <taxon>Bacillota</taxon>
        <taxon>Clostridia</taxon>
        <taxon>Eubacteriales</taxon>
        <taxon>Oscillospiraceae</taxon>
        <taxon>Ruminococcus</taxon>
    </lineage>
</organism>
<dbReference type="PROSITE" id="PS51766">
    <property type="entry name" value="DOCKERIN"/>
    <property type="match status" value="1"/>
</dbReference>
<proteinExistence type="inferred from homology"/>
<dbReference type="SMART" id="SM00093">
    <property type="entry name" value="SERPIN"/>
    <property type="match status" value="1"/>
</dbReference>
<reference evidence="4 5" key="1">
    <citation type="submission" date="2016-11" db="EMBL/GenBank/DDBJ databases">
        <authorList>
            <person name="Jaros S."/>
            <person name="Januszkiewicz K."/>
            <person name="Wedrychowicz H."/>
        </authorList>
    </citation>
    <scope>NUCLEOTIDE SEQUENCE [LARGE SCALE GENOMIC DNA]</scope>
    <source>
        <strain evidence="4 5">YL228</strain>
    </source>
</reference>
<evidence type="ECO:0000256" key="1">
    <source>
        <dbReference type="RuleBase" id="RU000411"/>
    </source>
</evidence>
<dbReference type="InterPro" id="IPR002105">
    <property type="entry name" value="Dockerin_1_rpt"/>
</dbReference>
<comment type="similarity">
    <text evidence="1">Belongs to the serpin family.</text>
</comment>
<dbReference type="Pfam" id="PF00079">
    <property type="entry name" value="Serpin"/>
    <property type="match status" value="1"/>
</dbReference>
<evidence type="ECO:0000313" key="5">
    <source>
        <dbReference type="Proteomes" id="UP000183461"/>
    </source>
</evidence>
<dbReference type="AlphaFoldDB" id="A0A1K1PR74"/>